<gene>
    <name evidence="1" type="ORF">GXM_06703</name>
</gene>
<evidence type="ECO:0000313" key="2">
    <source>
        <dbReference type="Proteomes" id="UP000326678"/>
    </source>
</evidence>
<dbReference type="AlphaFoldDB" id="A0A5P8WBD3"/>
<evidence type="ECO:0000313" key="1">
    <source>
        <dbReference type="EMBL" id="QFS49209.1"/>
    </source>
</evidence>
<dbReference type="EMBL" id="CP045226">
    <property type="protein sequence ID" value="QFS49209.1"/>
    <property type="molecule type" value="Genomic_DNA"/>
</dbReference>
<reference evidence="1 2" key="1">
    <citation type="submission" date="2019-10" db="EMBL/GenBank/DDBJ databases">
        <title>Genomic and transcriptomic insights into the perfect genentic adaptation of a filamentous nitrogen-fixing cyanobacterium to rice fields.</title>
        <authorList>
            <person name="Chen Z."/>
        </authorList>
    </citation>
    <scope>NUCLEOTIDE SEQUENCE [LARGE SCALE GENOMIC DNA]</scope>
    <source>
        <strain evidence="1">CCNUC1</strain>
    </source>
</reference>
<protein>
    <submittedName>
        <fullName evidence="1">Uncharacterized protein</fullName>
    </submittedName>
</protein>
<accession>A0A5P8WBD3</accession>
<dbReference type="KEGG" id="nsh:GXM_06703"/>
<sequence length="41" mass="4554">MANKAPNPDLRLLVLISVKEKFIVEEKLLDINTILTSTGCL</sequence>
<organism evidence="1 2">
    <name type="scientific">Nostoc sphaeroides CCNUC1</name>
    <dbReference type="NCBI Taxonomy" id="2653204"/>
    <lineage>
        <taxon>Bacteria</taxon>
        <taxon>Bacillati</taxon>
        <taxon>Cyanobacteriota</taxon>
        <taxon>Cyanophyceae</taxon>
        <taxon>Nostocales</taxon>
        <taxon>Nostocaceae</taxon>
        <taxon>Nostoc</taxon>
    </lineage>
</organism>
<dbReference type="Proteomes" id="UP000326678">
    <property type="component" value="Chromosome Gxm1"/>
</dbReference>
<name>A0A5P8WBD3_9NOSO</name>
<proteinExistence type="predicted"/>
<keyword evidence="2" id="KW-1185">Reference proteome</keyword>